<gene>
    <name evidence="2" type="ORF">MRATA1EN1_LOCUS21644</name>
</gene>
<feature type="compositionally biased region" description="Polar residues" evidence="1">
    <location>
        <begin position="71"/>
        <end position="80"/>
    </location>
</feature>
<evidence type="ECO:0000256" key="1">
    <source>
        <dbReference type="SAM" id="MobiDB-lite"/>
    </source>
</evidence>
<reference evidence="2" key="1">
    <citation type="submission" date="2023-04" db="EMBL/GenBank/DDBJ databases">
        <authorList>
            <consortium name="ELIXIR-Norway"/>
        </authorList>
    </citation>
    <scope>NUCLEOTIDE SEQUENCE [LARGE SCALE GENOMIC DNA]</scope>
</reference>
<evidence type="ECO:0000313" key="3">
    <source>
        <dbReference type="Proteomes" id="UP001176941"/>
    </source>
</evidence>
<name>A0ABN8ZFJ2_RANTA</name>
<proteinExistence type="predicted"/>
<evidence type="ECO:0000313" key="2">
    <source>
        <dbReference type="EMBL" id="CAI9172682.1"/>
    </source>
</evidence>
<sequence>MFSTQRPTSSCVYRAQCMAWGKEVHPHGWSRLVTFLGLSPSLSGPTVLPTADPGAWSPACSRPDQKEDDSQVSSTSQRPGNSKAPEALWASVRTLSKYQEEETCIRKACQP</sequence>
<accession>A0ABN8ZFJ2</accession>
<organism evidence="2 3">
    <name type="scientific">Rangifer tarandus platyrhynchus</name>
    <name type="common">Svalbard reindeer</name>
    <dbReference type="NCBI Taxonomy" id="3082113"/>
    <lineage>
        <taxon>Eukaryota</taxon>
        <taxon>Metazoa</taxon>
        <taxon>Chordata</taxon>
        <taxon>Craniata</taxon>
        <taxon>Vertebrata</taxon>
        <taxon>Euteleostomi</taxon>
        <taxon>Mammalia</taxon>
        <taxon>Eutheria</taxon>
        <taxon>Laurasiatheria</taxon>
        <taxon>Artiodactyla</taxon>
        <taxon>Ruminantia</taxon>
        <taxon>Pecora</taxon>
        <taxon>Cervidae</taxon>
        <taxon>Odocoileinae</taxon>
        <taxon>Rangifer</taxon>
    </lineage>
</organism>
<dbReference type="Proteomes" id="UP001176941">
    <property type="component" value="Chromosome 33"/>
</dbReference>
<keyword evidence="3" id="KW-1185">Reference proteome</keyword>
<dbReference type="EMBL" id="OX459969">
    <property type="protein sequence ID" value="CAI9172682.1"/>
    <property type="molecule type" value="Genomic_DNA"/>
</dbReference>
<feature type="region of interest" description="Disordered" evidence="1">
    <location>
        <begin position="44"/>
        <end position="87"/>
    </location>
</feature>
<protein>
    <submittedName>
        <fullName evidence="2">Uncharacterized protein</fullName>
    </submittedName>
</protein>